<feature type="transmembrane region" description="Helical" evidence="2">
    <location>
        <begin position="57"/>
        <end position="76"/>
    </location>
</feature>
<feature type="transmembrane region" description="Helical" evidence="2">
    <location>
        <begin position="113"/>
        <end position="133"/>
    </location>
</feature>
<keyword evidence="2" id="KW-0812">Transmembrane</keyword>
<keyword evidence="2" id="KW-0472">Membrane</keyword>
<keyword evidence="4" id="KW-1185">Reference proteome</keyword>
<evidence type="ECO:0000256" key="2">
    <source>
        <dbReference type="SAM" id="Phobius"/>
    </source>
</evidence>
<sequence length="137" mass="14641">MVDQPGVASAGRTSRASGSARDGSAGGREPWWAFWKRGTHNPGQPLPPIRPWPRRQWPLLVVLTGVAISLVSAVVADFRPGMVMLAGSVLLAALFRLVLTTRRAGLLVLRSRTTDVLTLTAMGLGILVLALAIPDIR</sequence>
<feature type="region of interest" description="Disordered" evidence="1">
    <location>
        <begin position="1"/>
        <end position="27"/>
    </location>
</feature>
<name>A0A3D9V7H3_THECX</name>
<protein>
    <submittedName>
        <fullName evidence="3">DUF3017 family protein</fullName>
    </submittedName>
</protein>
<feature type="transmembrane region" description="Helical" evidence="2">
    <location>
        <begin position="82"/>
        <end position="101"/>
    </location>
</feature>
<keyword evidence="2" id="KW-1133">Transmembrane helix</keyword>
<dbReference type="AlphaFoldDB" id="A0A3D9V7H3"/>
<comment type="caution">
    <text evidence="3">The sequence shown here is derived from an EMBL/GenBank/DDBJ whole genome shotgun (WGS) entry which is preliminary data.</text>
</comment>
<reference evidence="3 4" key="1">
    <citation type="submission" date="2018-08" db="EMBL/GenBank/DDBJ databases">
        <title>Sequencing the genomes of 1000 actinobacteria strains.</title>
        <authorList>
            <person name="Klenk H.-P."/>
        </authorList>
    </citation>
    <scope>NUCLEOTIDE SEQUENCE [LARGE SCALE GENOMIC DNA]</scope>
    <source>
        <strain evidence="3 4">DSM 22891</strain>
    </source>
</reference>
<accession>A0A3D9V7H3</accession>
<dbReference type="InterPro" id="IPR021385">
    <property type="entry name" value="DUF3017"/>
</dbReference>
<dbReference type="EMBL" id="QTUC01000001">
    <property type="protein sequence ID" value="REF37419.1"/>
    <property type="molecule type" value="Genomic_DNA"/>
</dbReference>
<organism evidence="3 4">
    <name type="scientific">Thermasporomyces composti</name>
    <dbReference type="NCBI Taxonomy" id="696763"/>
    <lineage>
        <taxon>Bacteria</taxon>
        <taxon>Bacillati</taxon>
        <taxon>Actinomycetota</taxon>
        <taxon>Actinomycetes</taxon>
        <taxon>Propionibacteriales</taxon>
        <taxon>Nocardioidaceae</taxon>
        <taxon>Thermasporomyces</taxon>
    </lineage>
</organism>
<proteinExistence type="predicted"/>
<dbReference type="RefSeq" id="WP_115850884.1">
    <property type="nucleotide sequence ID" value="NZ_QTUC01000001.1"/>
</dbReference>
<evidence type="ECO:0000313" key="4">
    <source>
        <dbReference type="Proteomes" id="UP000256485"/>
    </source>
</evidence>
<evidence type="ECO:0000313" key="3">
    <source>
        <dbReference type="EMBL" id="REF37419.1"/>
    </source>
</evidence>
<dbReference type="Proteomes" id="UP000256485">
    <property type="component" value="Unassembled WGS sequence"/>
</dbReference>
<dbReference type="OrthoDB" id="4762779at2"/>
<dbReference type="Pfam" id="PF11222">
    <property type="entry name" value="DUF3017"/>
    <property type="match status" value="1"/>
</dbReference>
<gene>
    <name evidence="3" type="ORF">DFJ64_2863</name>
</gene>
<evidence type="ECO:0000256" key="1">
    <source>
        <dbReference type="SAM" id="MobiDB-lite"/>
    </source>
</evidence>
<feature type="compositionally biased region" description="Low complexity" evidence="1">
    <location>
        <begin position="8"/>
        <end position="23"/>
    </location>
</feature>